<dbReference type="EMBL" id="KB733461">
    <property type="protein sequence ID" value="ENI02977.1"/>
    <property type="molecule type" value="Genomic_DNA"/>
</dbReference>
<dbReference type="Pfam" id="PF20411">
    <property type="entry name" value="DUF6697"/>
    <property type="match status" value="1"/>
</dbReference>
<feature type="domain" description="DUF6697" evidence="1">
    <location>
        <begin position="220"/>
        <end position="274"/>
    </location>
</feature>
<accession>N4XCS7</accession>
<dbReference type="GeneID" id="25843007"/>
<evidence type="ECO:0000313" key="2">
    <source>
        <dbReference type="EMBL" id="ENI02977.1"/>
    </source>
</evidence>
<sequence length="297" mass="33233">MVNFAEILFGGARKSASVRMLALRPCAPVHIKIDYCEYVLSELSLAIAEGRLLTTCAPTQSLKLVSPPRNLSGSARPELDTSVLALYPVIARSDIWHFATMIPHRKMYKNTRNISSTDAPHRAHHDAATDRLTVRILAGWVGSQQITAYRHSSKQLARDTHSRDHYRGAGYRLLAATASADPSSFPQDHTVRGEPESWKPHYITTLALLAGNIPYVHFTFYLDFLANYLGGIPWSPSVRFVQGKGPCILKNRTYYQLKLENGPYLPQVPGMHGAKHWQYGLGHDLWARSPSSRHSVH</sequence>
<gene>
    <name evidence="2" type="ORF">COCC4DRAFT_25201</name>
</gene>
<dbReference type="AlphaFoldDB" id="N4XCS7"/>
<evidence type="ECO:0000259" key="1">
    <source>
        <dbReference type="Pfam" id="PF20411"/>
    </source>
</evidence>
<reference evidence="2 3" key="1">
    <citation type="journal article" date="2012" name="PLoS Pathog.">
        <title>Diverse lifestyles and strategies of plant pathogenesis encoded in the genomes of eighteen Dothideomycetes fungi.</title>
        <authorList>
            <person name="Ohm R.A."/>
            <person name="Feau N."/>
            <person name="Henrissat B."/>
            <person name="Schoch C.L."/>
            <person name="Horwitz B.A."/>
            <person name="Barry K.W."/>
            <person name="Condon B.J."/>
            <person name="Copeland A.C."/>
            <person name="Dhillon B."/>
            <person name="Glaser F."/>
            <person name="Hesse C.N."/>
            <person name="Kosti I."/>
            <person name="LaButti K."/>
            <person name="Lindquist E.A."/>
            <person name="Lucas S."/>
            <person name="Salamov A.A."/>
            <person name="Bradshaw R.E."/>
            <person name="Ciuffetti L."/>
            <person name="Hamelin R.C."/>
            <person name="Kema G.H.J."/>
            <person name="Lawrence C."/>
            <person name="Scott J.A."/>
            <person name="Spatafora J.W."/>
            <person name="Turgeon B.G."/>
            <person name="de Wit P.J.G.M."/>
            <person name="Zhong S."/>
            <person name="Goodwin S.B."/>
            <person name="Grigoriev I.V."/>
        </authorList>
    </citation>
    <scope>NUCLEOTIDE SEQUENCE [LARGE SCALE GENOMIC DNA]</scope>
    <source>
        <strain evidence="3">C4 / ATCC 48331 / race T</strain>
    </source>
</reference>
<evidence type="ECO:0000313" key="3">
    <source>
        <dbReference type="Proteomes" id="UP000012338"/>
    </source>
</evidence>
<dbReference type="Proteomes" id="UP000012338">
    <property type="component" value="Unassembled WGS sequence"/>
</dbReference>
<proteinExistence type="predicted"/>
<name>N4XCS7_COCH4</name>
<dbReference type="HOGENOM" id="CLU_936921_0_0_1"/>
<dbReference type="OrthoDB" id="5427977at2759"/>
<protein>
    <recommendedName>
        <fullName evidence="1">DUF6697 domain-containing protein</fullName>
    </recommendedName>
</protein>
<dbReference type="RefSeq" id="XP_014076886.1">
    <property type="nucleotide sequence ID" value="XM_014221411.1"/>
</dbReference>
<organism evidence="2 3">
    <name type="scientific">Cochliobolus heterostrophus (strain C4 / ATCC 48331 / race T)</name>
    <name type="common">Southern corn leaf blight fungus</name>
    <name type="synonym">Bipolaris maydis</name>
    <dbReference type="NCBI Taxonomy" id="665024"/>
    <lineage>
        <taxon>Eukaryota</taxon>
        <taxon>Fungi</taxon>
        <taxon>Dikarya</taxon>
        <taxon>Ascomycota</taxon>
        <taxon>Pezizomycotina</taxon>
        <taxon>Dothideomycetes</taxon>
        <taxon>Pleosporomycetidae</taxon>
        <taxon>Pleosporales</taxon>
        <taxon>Pleosporineae</taxon>
        <taxon>Pleosporaceae</taxon>
        <taxon>Bipolaris</taxon>
    </lineage>
</organism>
<keyword evidence="3" id="KW-1185">Reference proteome</keyword>
<reference evidence="3" key="2">
    <citation type="journal article" date="2013" name="PLoS Genet.">
        <title>Comparative genome structure, secondary metabolite, and effector coding capacity across Cochliobolus pathogens.</title>
        <authorList>
            <person name="Condon B.J."/>
            <person name="Leng Y."/>
            <person name="Wu D."/>
            <person name="Bushley K.E."/>
            <person name="Ohm R.A."/>
            <person name="Otillar R."/>
            <person name="Martin J."/>
            <person name="Schackwitz W."/>
            <person name="Grimwood J."/>
            <person name="MohdZainudin N."/>
            <person name="Xue C."/>
            <person name="Wang R."/>
            <person name="Manning V.A."/>
            <person name="Dhillon B."/>
            <person name="Tu Z.J."/>
            <person name="Steffenson B.J."/>
            <person name="Salamov A."/>
            <person name="Sun H."/>
            <person name="Lowry S."/>
            <person name="LaButti K."/>
            <person name="Han J."/>
            <person name="Copeland A."/>
            <person name="Lindquist E."/>
            <person name="Barry K."/>
            <person name="Schmutz J."/>
            <person name="Baker S.E."/>
            <person name="Ciuffetti L.M."/>
            <person name="Grigoriev I.V."/>
            <person name="Zhong S."/>
            <person name="Turgeon B.G."/>
        </authorList>
    </citation>
    <scope>NUCLEOTIDE SEQUENCE [LARGE SCALE GENOMIC DNA]</scope>
    <source>
        <strain evidence="3">C4 / ATCC 48331 / race T</strain>
    </source>
</reference>
<dbReference type="InterPro" id="IPR046520">
    <property type="entry name" value="DUF6697"/>
</dbReference>